<evidence type="ECO:0000313" key="1">
    <source>
        <dbReference type="EMBL" id="RVW69953.1"/>
    </source>
</evidence>
<dbReference type="Proteomes" id="UP000288805">
    <property type="component" value="Unassembled WGS sequence"/>
</dbReference>
<name>A0A438GCL7_VITVI</name>
<sequence length="164" mass="18932">MVFDDDPEELQIKELVSGDGPSWNKVYGDPTKLDSMNLDELHHSSWYSVAWYPIYRIPDGEFRAAFLTYHSFGHLVHRSSTFDSHRKDACIVSPVVGLQSYNAQPILSQTEETSNLKPSEILRKRLKTLEQTASLMARAEVSKGNLKSVNRHPDYEFFLSRQRW</sequence>
<dbReference type="PANTHER" id="PTHR32010:SF18">
    <property type="entry name" value="DUF789 FAMILY PROTEIN"/>
    <property type="match status" value="1"/>
</dbReference>
<dbReference type="InterPro" id="IPR008507">
    <property type="entry name" value="DUF789"/>
</dbReference>
<protein>
    <submittedName>
        <fullName evidence="1">Uncharacterized protein</fullName>
    </submittedName>
</protein>
<comment type="caution">
    <text evidence="1">The sequence shown here is derived from an EMBL/GenBank/DDBJ whole genome shotgun (WGS) entry which is preliminary data.</text>
</comment>
<dbReference type="AlphaFoldDB" id="A0A438GCL7"/>
<dbReference type="EMBL" id="QGNW01000477">
    <property type="protein sequence ID" value="RVW69953.1"/>
    <property type="molecule type" value="Genomic_DNA"/>
</dbReference>
<dbReference type="PANTHER" id="PTHR32010">
    <property type="entry name" value="PHOTOSYSTEM II STABILITY/ASSEMBLY FACTOR HCF136, CHLOROPLASTIC"/>
    <property type="match status" value="1"/>
</dbReference>
<evidence type="ECO:0000313" key="2">
    <source>
        <dbReference type="Proteomes" id="UP000288805"/>
    </source>
</evidence>
<organism evidence="1 2">
    <name type="scientific">Vitis vinifera</name>
    <name type="common">Grape</name>
    <dbReference type="NCBI Taxonomy" id="29760"/>
    <lineage>
        <taxon>Eukaryota</taxon>
        <taxon>Viridiplantae</taxon>
        <taxon>Streptophyta</taxon>
        <taxon>Embryophyta</taxon>
        <taxon>Tracheophyta</taxon>
        <taxon>Spermatophyta</taxon>
        <taxon>Magnoliopsida</taxon>
        <taxon>eudicotyledons</taxon>
        <taxon>Gunneridae</taxon>
        <taxon>Pentapetalae</taxon>
        <taxon>rosids</taxon>
        <taxon>Vitales</taxon>
        <taxon>Vitaceae</taxon>
        <taxon>Viteae</taxon>
        <taxon>Vitis</taxon>
    </lineage>
</organism>
<reference evidence="1 2" key="1">
    <citation type="journal article" date="2018" name="PLoS Genet.">
        <title>Population sequencing reveals clonal diversity and ancestral inbreeding in the grapevine cultivar Chardonnay.</title>
        <authorList>
            <person name="Roach M.J."/>
            <person name="Johnson D.L."/>
            <person name="Bohlmann J."/>
            <person name="van Vuuren H.J."/>
            <person name="Jones S.J."/>
            <person name="Pretorius I.S."/>
            <person name="Schmidt S.A."/>
            <person name="Borneman A.R."/>
        </authorList>
    </citation>
    <scope>NUCLEOTIDE SEQUENCE [LARGE SCALE GENOMIC DNA]</scope>
    <source>
        <strain evidence="2">cv. Chardonnay</strain>
        <tissue evidence="1">Leaf</tissue>
    </source>
</reference>
<gene>
    <name evidence="1" type="ORF">CK203_052692</name>
</gene>
<proteinExistence type="predicted"/>
<accession>A0A438GCL7</accession>
<dbReference type="Pfam" id="PF05623">
    <property type="entry name" value="DUF789"/>
    <property type="match status" value="1"/>
</dbReference>